<dbReference type="EMBL" id="SPQC01000004">
    <property type="protein sequence ID" value="TFU23853.1"/>
    <property type="molecule type" value="Genomic_DNA"/>
</dbReference>
<dbReference type="AlphaFoldDB" id="A0A4Y9F5X7"/>
<sequence>MELNLSHICSAMHTHRELKEAGMSNNLISAKHRRGELIRLTRGVYLKGDIARHCTGSDRAKAVTVALQKTRPTAVVSHQSAALLWGAPLMALPPKVHLSLLGINKSGHPQAILHSHKVKECSLATDLGGVRVTNPLTTVIDCGKTMPLQESLAIADFFLKHGNLELDTAREELEHCAGRGSQKLRVVAALMSPLSESPLESFARLRLYQGGIEQPIQQFEIITPSGRLYRADFAWPHLKLLLEVDGLHKYYGAYRATGEQLRNDALRQRELELAGWTVIRATWGDLAQRPELLISRLRHLGVRATDQ</sequence>
<gene>
    <name evidence="1" type="ORF">E4U03_01740</name>
</gene>
<proteinExistence type="predicted"/>
<accession>A0A4Y9F5X7</accession>
<reference evidence="1 2" key="1">
    <citation type="submission" date="2019-03" db="EMBL/GenBank/DDBJ databases">
        <title>Diversity of the mouse oral microbiome.</title>
        <authorList>
            <person name="Joseph S."/>
            <person name="Aduse-Opoku J."/>
            <person name="Curtis M."/>
            <person name="Wade W."/>
            <person name="Hashim A."/>
        </authorList>
    </citation>
    <scope>NUCLEOTIDE SEQUENCE [LARGE SCALE GENOMIC DNA]</scope>
    <source>
        <strain evidence="2">irhom_31</strain>
    </source>
</reference>
<dbReference type="OrthoDB" id="3234479at2"/>
<evidence type="ECO:0000313" key="2">
    <source>
        <dbReference type="Proteomes" id="UP000297951"/>
    </source>
</evidence>
<dbReference type="Gene3D" id="3.40.960.10">
    <property type="entry name" value="VSR Endonuclease"/>
    <property type="match status" value="1"/>
</dbReference>
<dbReference type="InterPro" id="IPR011335">
    <property type="entry name" value="Restrct_endonuc-II-like"/>
</dbReference>
<organism evidence="1 2">
    <name type="scientific">Rothia nasimurium</name>
    <dbReference type="NCBI Taxonomy" id="85336"/>
    <lineage>
        <taxon>Bacteria</taxon>
        <taxon>Bacillati</taxon>
        <taxon>Actinomycetota</taxon>
        <taxon>Actinomycetes</taxon>
        <taxon>Micrococcales</taxon>
        <taxon>Micrococcaceae</taxon>
        <taxon>Rothia</taxon>
    </lineage>
</organism>
<dbReference type="SUPFAM" id="SSF52980">
    <property type="entry name" value="Restriction endonuclease-like"/>
    <property type="match status" value="1"/>
</dbReference>
<evidence type="ECO:0008006" key="3">
    <source>
        <dbReference type="Google" id="ProtNLM"/>
    </source>
</evidence>
<comment type="caution">
    <text evidence="1">The sequence shown here is derived from an EMBL/GenBank/DDBJ whole genome shotgun (WGS) entry which is preliminary data.</text>
</comment>
<name>A0A4Y9F5X7_9MICC</name>
<protein>
    <recommendedName>
        <fullName evidence="3">DUF559 domain-containing protein</fullName>
    </recommendedName>
</protein>
<evidence type="ECO:0000313" key="1">
    <source>
        <dbReference type="EMBL" id="TFU23853.1"/>
    </source>
</evidence>
<dbReference type="Proteomes" id="UP000297951">
    <property type="component" value="Unassembled WGS sequence"/>
</dbReference>